<proteinExistence type="predicted"/>
<evidence type="ECO:0000313" key="1">
    <source>
        <dbReference type="EMBL" id="KAH7867506.1"/>
    </source>
</evidence>
<comment type="caution">
    <text evidence="1">The sequence shown here is derived from an EMBL/GenBank/DDBJ whole genome shotgun (WGS) entry which is preliminary data.</text>
</comment>
<dbReference type="Proteomes" id="UP000828048">
    <property type="component" value="Chromosome 9"/>
</dbReference>
<evidence type="ECO:0000313" key="2">
    <source>
        <dbReference type="Proteomes" id="UP000828048"/>
    </source>
</evidence>
<keyword evidence="2" id="KW-1185">Reference proteome</keyword>
<accession>A0ACB7ZPV7</accession>
<protein>
    <submittedName>
        <fullName evidence="1">Uncharacterized protein</fullName>
    </submittedName>
</protein>
<organism evidence="1 2">
    <name type="scientific">Vaccinium darrowii</name>
    <dbReference type="NCBI Taxonomy" id="229202"/>
    <lineage>
        <taxon>Eukaryota</taxon>
        <taxon>Viridiplantae</taxon>
        <taxon>Streptophyta</taxon>
        <taxon>Embryophyta</taxon>
        <taxon>Tracheophyta</taxon>
        <taxon>Spermatophyta</taxon>
        <taxon>Magnoliopsida</taxon>
        <taxon>eudicotyledons</taxon>
        <taxon>Gunneridae</taxon>
        <taxon>Pentapetalae</taxon>
        <taxon>asterids</taxon>
        <taxon>Ericales</taxon>
        <taxon>Ericaceae</taxon>
        <taxon>Vaccinioideae</taxon>
        <taxon>Vaccinieae</taxon>
        <taxon>Vaccinium</taxon>
    </lineage>
</organism>
<sequence length="692" mass="76482">MVSAVLGSGRKSSWGQSGGGFMGKKLPPSNHLNPNPNPNTNSIIPKKNKKKKFHTLGGGQINDGDSTAIVAQTSDDQYSFNQRSIESHDNRSNFNHGEYNTFNIGSSTRNELVELKKRLVDELEAVAVNRAGGNQVADSWGKKLPPSNHLNPNPNPNTNSIIPKKNKKKKFHTLGGGQINGGDSTAIVAQTSDDQYSFNQRSIESHDNRSNFNHGEYNTFNIGSSTRNELVELKKRLVDELEEIRKIKDDIDSGNFHPKLLLPQKRKKVSSVSQPPLEKDPKGLLSETTSFGDRVDGGFGGGGEEEFGELMKMCRQALTKLMKLKNSWIFKDPVDAVALGLQDYHEIVKQPMDLGTVKSNLAKNMYSSPEEFAADVRLTFENAMLYNPKGDEVHKIADELIDRFDVLYRPIGEKYGIMIKQRDGVLSDELPEGNSWNRIPKPERKKKPKSDSTPATKKKNDTQLLKSPIQAPRVEPVMGRGNKGKLPKPKAKDPNKRQMSMEEKERLGIGLQNLPQEKMPQLIQIIRKKHAHMAPEGDEIELDIEAIETETLWELDRFVTNWKKMDSKNKRQALMANTSAAASGDDNTLLVSEKTDAVEKGEGGEEEVGIDDEMQMTSLPAVETEKDNGGHDKDLAATRSSSSSGTDSSSDSDSGSSSGSDSDADDAQSRGLDSKKFSKTSGELESWEFSKT</sequence>
<gene>
    <name evidence="1" type="ORF">Vadar_034318</name>
</gene>
<name>A0ACB7ZPV7_9ERIC</name>
<reference evidence="1 2" key="1">
    <citation type="journal article" date="2021" name="Hortic Res">
        <title>High-quality reference genome and annotation aids understanding of berry development for evergreen blueberry (Vaccinium darrowii).</title>
        <authorList>
            <person name="Yu J."/>
            <person name="Hulse-Kemp A.M."/>
            <person name="Babiker E."/>
            <person name="Staton M."/>
        </authorList>
    </citation>
    <scope>NUCLEOTIDE SEQUENCE [LARGE SCALE GENOMIC DNA]</scope>
    <source>
        <strain evidence="2">cv. NJ 8807/NJ 8810</strain>
        <tissue evidence="1">Young leaf</tissue>
    </source>
</reference>
<dbReference type="EMBL" id="CM037159">
    <property type="protein sequence ID" value="KAH7867506.1"/>
    <property type="molecule type" value="Genomic_DNA"/>
</dbReference>